<dbReference type="AlphaFoldDB" id="A0A926DSA1"/>
<comment type="caution">
    <text evidence="6">The sequence shown here is derived from an EMBL/GenBank/DDBJ whole genome shotgun (WGS) entry which is preliminary data.</text>
</comment>
<dbReference type="GO" id="GO:0002161">
    <property type="term" value="F:aminoacyl-tRNA deacylase activity"/>
    <property type="evidence" value="ECO:0007669"/>
    <property type="project" value="InterPro"/>
</dbReference>
<evidence type="ECO:0000256" key="3">
    <source>
        <dbReference type="ARBA" id="ARBA00023239"/>
    </source>
</evidence>
<dbReference type="PIRSF" id="PIRSF006181">
    <property type="entry name" value="EbsC_YbaK"/>
    <property type="match status" value="1"/>
</dbReference>
<protein>
    <recommendedName>
        <fullName evidence="4">Cys-tRNA(Pro)/Cys-tRNA(Cys) deacylase</fullName>
        <ecNumber evidence="4">4.2.-.-</ecNumber>
    </recommendedName>
</protein>
<dbReference type="Proteomes" id="UP000657006">
    <property type="component" value="Unassembled WGS sequence"/>
</dbReference>
<dbReference type="CDD" id="cd00002">
    <property type="entry name" value="YbaK_deacylase"/>
    <property type="match status" value="1"/>
</dbReference>
<dbReference type="NCBIfam" id="TIGR00011">
    <property type="entry name" value="YbaK_EbsC"/>
    <property type="match status" value="1"/>
</dbReference>
<evidence type="ECO:0000313" key="7">
    <source>
        <dbReference type="Proteomes" id="UP000657006"/>
    </source>
</evidence>
<dbReference type="InterPro" id="IPR004369">
    <property type="entry name" value="Prolyl-tRNA_editing_YbaK/EbsC"/>
</dbReference>
<proteinExistence type="inferred from homology"/>
<dbReference type="Pfam" id="PF04073">
    <property type="entry name" value="tRNA_edit"/>
    <property type="match status" value="1"/>
</dbReference>
<dbReference type="InterPro" id="IPR036754">
    <property type="entry name" value="YbaK/aa-tRNA-synt-asso_dom_sf"/>
</dbReference>
<dbReference type="GO" id="GO:0006412">
    <property type="term" value="P:translation"/>
    <property type="evidence" value="ECO:0007669"/>
    <property type="project" value="UniProtKB-KW"/>
</dbReference>
<evidence type="ECO:0000313" key="6">
    <source>
        <dbReference type="EMBL" id="MBC8543116.1"/>
    </source>
</evidence>
<keyword evidence="3 4" id="KW-0456">Lyase</keyword>
<evidence type="ECO:0000256" key="1">
    <source>
        <dbReference type="ARBA" id="ARBA00009798"/>
    </source>
</evidence>
<keyword evidence="7" id="KW-1185">Reference proteome</keyword>
<dbReference type="EMBL" id="JACRSQ010000007">
    <property type="protein sequence ID" value="MBC8543116.1"/>
    <property type="molecule type" value="Genomic_DNA"/>
</dbReference>
<accession>A0A926DSA1</accession>
<dbReference type="Gene3D" id="3.90.960.10">
    <property type="entry name" value="YbaK/aminoacyl-tRNA synthetase-associated domain"/>
    <property type="match status" value="1"/>
</dbReference>
<evidence type="ECO:0000259" key="5">
    <source>
        <dbReference type="Pfam" id="PF04073"/>
    </source>
</evidence>
<evidence type="ECO:0000256" key="2">
    <source>
        <dbReference type="ARBA" id="ARBA00022917"/>
    </source>
</evidence>
<dbReference type="SUPFAM" id="SSF55826">
    <property type="entry name" value="YbaK/ProRS associated domain"/>
    <property type="match status" value="1"/>
</dbReference>
<feature type="domain" description="YbaK/aminoacyl-tRNA synthetase-associated" evidence="5">
    <location>
        <begin position="38"/>
        <end position="150"/>
    </location>
</feature>
<gene>
    <name evidence="6" type="primary">ybaK</name>
    <name evidence="6" type="ORF">H8730_06125</name>
</gene>
<reference evidence="6" key="1">
    <citation type="submission" date="2020-08" db="EMBL/GenBank/DDBJ databases">
        <title>Genome public.</title>
        <authorList>
            <person name="Liu C."/>
            <person name="Sun Q."/>
        </authorList>
    </citation>
    <scope>NUCLEOTIDE SEQUENCE</scope>
    <source>
        <strain evidence="6">NSJ-32</strain>
    </source>
</reference>
<sequence>MAKAMSKTNAMRILEREKIPYREHTYSHDDGAIDGISVAEKMGQDPGQVFKTLITRSSHGGIYVFVIPVAKELDLKAAARAAGVKSIAMIHVSEILEITGYIRGGCSPIGMKKLYPTSFDCACQNLETVIVSGGKIGYQIEVAPQDLIRLTRGSVAPLTKEGL</sequence>
<dbReference type="PANTHER" id="PTHR30411">
    <property type="entry name" value="CYTOPLASMIC PROTEIN"/>
    <property type="match status" value="1"/>
</dbReference>
<dbReference type="EC" id="4.2.-.-" evidence="4"/>
<organism evidence="6 7">
    <name type="scientific">Bianquea renquensis</name>
    <dbReference type="NCBI Taxonomy" id="2763661"/>
    <lineage>
        <taxon>Bacteria</taxon>
        <taxon>Bacillati</taxon>
        <taxon>Bacillota</taxon>
        <taxon>Clostridia</taxon>
        <taxon>Eubacteriales</taxon>
        <taxon>Bianqueaceae</taxon>
        <taxon>Bianquea</taxon>
    </lineage>
</organism>
<keyword evidence="2 4" id="KW-0648">Protein biosynthesis</keyword>
<evidence type="ECO:0000256" key="4">
    <source>
        <dbReference type="PIRNR" id="PIRNR006181"/>
    </source>
</evidence>
<dbReference type="GO" id="GO:0016829">
    <property type="term" value="F:lyase activity"/>
    <property type="evidence" value="ECO:0007669"/>
    <property type="project" value="UniProtKB-KW"/>
</dbReference>
<dbReference type="PANTHER" id="PTHR30411:SF0">
    <property type="entry name" value="CYS-TRNA(PRO)_CYS-TRNA(CYS) DEACYLASE YBAK"/>
    <property type="match status" value="1"/>
</dbReference>
<dbReference type="InterPro" id="IPR007214">
    <property type="entry name" value="YbaK/aa-tRNA-synth-assoc-dom"/>
</dbReference>
<name>A0A926DSA1_9FIRM</name>
<dbReference type="RefSeq" id="WP_177717507.1">
    <property type="nucleotide sequence ID" value="NZ_JACRSQ010000007.1"/>
</dbReference>
<comment type="similarity">
    <text evidence="1 4">Belongs to the prolyl-tRNA editing family. YbaK/EbsC subfamily.</text>
</comment>